<reference evidence="1 2" key="1">
    <citation type="journal article" date="2006" name="Science">
        <title>The genome of black cottonwood, Populus trichocarpa (Torr. &amp; Gray).</title>
        <authorList>
            <person name="Tuskan G.A."/>
            <person name="Difazio S."/>
            <person name="Jansson S."/>
            <person name="Bohlmann J."/>
            <person name="Grigoriev I."/>
            <person name="Hellsten U."/>
            <person name="Putnam N."/>
            <person name="Ralph S."/>
            <person name="Rombauts S."/>
            <person name="Salamov A."/>
            <person name="Schein J."/>
            <person name="Sterck L."/>
            <person name="Aerts A."/>
            <person name="Bhalerao R.R."/>
            <person name="Bhalerao R.P."/>
            <person name="Blaudez D."/>
            <person name="Boerjan W."/>
            <person name="Brun A."/>
            <person name="Brunner A."/>
            <person name="Busov V."/>
            <person name="Campbell M."/>
            <person name="Carlson J."/>
            <person name="Chalot M."/>
            <person name="Chapman J."/>
            <person name="Chen G.L."/>
            <person name="Cooper D."/>
            <person name="Coutinho P.M."/>
            <person name="Couturier J."/>
            <person name="Covert S."/>
            <person name="Cronk Q."/>
            <person name="Cunningham R."/>
            <person name="Davis J."/>
            <person name="Degroeve S."/>
            <person name="Dejardin A."/>
            <person name="Depamphilis C."/>
            <person name="Detter J."/>
            <person name="Dirks B."/>
            <person name="Dubchak I."/>
            <person name="Duplessis S."/>
            <person name="Ehlting J."/>
            <person name="Ellis B."/>
            <person name="Gendler K."/>
            <person name="Goodstein D."/>
            <person name="Gribskov M."/>
            <person name="Grimwood J."/>
            <person name="Groover A."/>
            <person name="Gunter L."/>
            <person name="Hamberger B."/>
            <person name="Heinze B."/>
            <person name="Helariutta Y."/>
            <person name="Henrissat B."/>
            <person name="Holligan D."/>
            <person name="Holt R."/>
            <person name="Huang W."/>
            <person name="Islam-Faridi N."/>
            <person name="Jones S."/>
            <person name="Jones-Rhoades M."/>
            <person name="Jorgensen R."/>
            <person name="Joshi C."/>
            <person name="Kangasjarvi J."/>
            <person name="Karlsson J."/>
            <person name="Kelleher C."/>
            <person name="Kirkpatrick R."/>
            <person name="Kirst M."/>
            <person name="Kohler A."/>
            <person name="Kalluri U."/>
            <person name="Larimer F."/>
            <person name="Leebens-Mack J."/>
            <person name="Leple J.C."/>
            <person name="Locascio P."/>
            <person name="Lou Y."/>
            <person name="Lucas S."/>
            <person name="Martin F."/>
            <person name="Montanini B."/>
            <person name="Napoli C."/>
            <person name="Nelson D.R."/>
            <person name="Nelson C."/>
            <person name="Nieminen K."/>
            <person name="Nilsson O."/>
            <person name="Pereda V."/>
            <person name="Peter G."/>
            <person name="Philippe R."/>
            <person name="Pilate G."/>
            <person name="Poliakov A."/>
            <person name="Razumovskaya J."/>
            <person name="Richardson P."/>
            <person name="Rinaldi C."/>
            <person name="Ritland K."/>
            <person name="Rouze P."/>
            <person name="Ryaboy D."/>
            <person name="Schmutz J."/>
            <person name="Schrader J."/>
            <person name="Segerman B."/>
            <person name="Shin H."/>
            <person name="Siddiqui A."/>
            <person name="Sterky F."/>
            <person name="Terry A."/>
            <person name="Tsai C.J."/>
            <person name="Uberbacher E."/>
            <person name="Unneberg P."/>
            <person name="Vahala J."/>
            <person name="Wall K."/>
            <person name="Wessler S."/>
            <person name="Yang G."/>
            <person name="Yin T."/>
            <person name="Douglas C."/>
            <person name="Marra M."/>
            <person name="Sandberg G."/>
            <person name="Van de Peer Y."/>
            <person name="Rokhsar D."/>
        </authorList>
    </citation>
    <scope>NUCLEOTIDE SEQUENCE [LARGE SCALE GENOMIC DNA]</scope>
    <source>
        <strain evidence="2">cv. Nisqually</strain>
    </source>
</reference>
<sequence length="87" mass="10056">MTLHEGKEVAMRRISIKKSFGLPELPSPRSPFLFVRALHGHHYVKEEIVIFLLDYLGRRALFVFSPDRLQPWRVGDAPVSDICLIIQ</sequence>
<evidence type="ECO:0000313" key="2">
    <source>
        <dbReference type="Proteomes" id="UP000006729"/>
    </source>
</evidence>
<keyword evidence="2" id="KW-1185">Reference proteome</keyword>
<protein>
    <submittedName>
        <fullName evidence="1">Uncharacterized protein</fullName>
    </submittedName>
</protein>
<gene>
    <name evidence="1" type="ORF">POPTR_018G058700</name>
</gene>
<dbReference type="Proteomes" id="UP000006729">
    <property type="component" value="Chromosome 18"/>
</dbReference>
<dbReference type="AlphaFoldDB" id="A0A2K1WWH7"/>
<name>A0A2K1WWH7_POPTR</name>
<dbReference type="InParanoid" id="A0A2K1WWH7"/>
<evidence type="ECO:0000313" key="1">
    <source>
        <dbReference type="EMBL" id="PNS92885.1"/>
    </source>
</evidence>
<dbReference type="EMBL" id="CM009307">
    <property type="protein sequence ID" value="PNS92885.1"/>
    <property type="molecule type" value="Genomic_DNA"/>
</dbReference>
<proteinExistence type="predicted"/>
<accession>A0A2K1WWH7</accession>
<organism evidence="1 2">
    <name type="scientific">Populus trichocarpa</name>
    <name type="common">Western balsam poplar</name>
    <name type="synonym">Populus balsamifera subsp. trichocarpa</name>
    <dbReference type="NCBI Taxonomy" id="3694"/>
    <lineage>
        <taxon>Eukaryota</taxon>
        <taxon>Viridiplantae</taxon>
        <taxon>Streptophyta</taxon>
        <taxon>Embryophyta</taxon>
        <taxon>Tracheophyta</taxon>
        <taxon>Spermatophyta</taxon>
        <taxon>Magnoliopsida</taxon>
        <taxon>eudicotyledons</taxon>
        <taxon>Gunneridae</taxon>
        <taxon>Pentapetalae</taxon>
        <taxon>rosids</taxon>
        <taxon>fabids</taxon>
        <taxon>Malpighiales</taxon>
        <taxon>Salicaceae</taxon>
        <taxon>Saliceae</taxon>
        <taxon>Populus</taxon>
    </lineage>
</organism>